<accession>B9Z415</accession>
<dbReference type="SMART" id="SM00342">
    <property type="entry name" value="HTH_ARAC"/>
    <property type="match status" value="1"/>
</dbReference>
<dbReference type="Pfam" id="PF12833">
    <property type="entry name" value="HTH_18"/>
    <property type="match status" value="1"/>
</dbReference>
<feature type="domain" description="HTH araC/xylS-type" evidence="4">
    <location>
        <begin position="211"/>
        <end position="312"/>
    </location>
</feature>
<evidence type="ECO:0000313" key="5">
    <source>
        <dbReference type="EMBL" id="EEG08592.1"/>
    </source>
</evidence>
<dbReference type="InterPro" id="IPR009057">
    <property type="entry name" value="Homeodomain-like_sf"/>
</dbReference>
<comment type="caution">
    <text evidence="5">The sequence shown here is derived from an EMBL/GenBank/DDBJ whole genome shotgun (WGS) entry which is preliminary data.</text>
</comment>
<dbReference type="PANTHER" id="PTHR46796:SF12">
    <property type="entry name" value="HTH-TYPE DNA-BINDING TRANSCRIPTIONAL ACTIVATOR EUTR"/>
    <property type="match status" value="1"/>
</dbReference>
<keyword evidence="6" id="KW-1185">Reference proteome</keyword>
<evidence type="ECO:0000256" key="2">
    <source>
        <dbReference type="ARBA" id="ARBA00023125"/>
    </source>
</evidence>
<dbReference type="RefSeq" id="WP_008954120.1">
    <property type="nucleotide sequence ID" value="NZ_ACIS01000005.1"/>
</dbReference>
<evidence type="ECO:0000313" key="6">
    <source>
        <dbReference type="Proteomes" id="UP000003165"/>
    </source>
</evidence>
<evidence type="ECO:0000259" key="4">
    <source>
        <dbReference type="PROSITE" id="PS01124"/>
    </source>
</evidence>
<proteinExistence type="predicted"/>
<dbReference type="AlphaFoldDB" id="B9Z415"/>
<sequence>MLTEARCFDDAQQHAAALPYWNQVYDQLTAGRFQSSLERAHVGNLVLFREVLNQRVVQHGQTPADMLHVSIPLAMPNAGSLQGCPVNANSIMALHGNEEFVFHLPPNVDSIQVSITYEDLDTLAPQFAERLARTRNRQPVIPLREGHLAGIRATLPGAFEQVVQNPDLLEFTGTQKIIKHQFMSLLLELLNDVAPDERYNLTYATHSDIVKRSQAIVLASPDEPVTVLELCQKLRISRRTLQNSFQLIADTTPVDYLRSIRLNAVRRMLQSGSPECTSIREAAGYWGFYHLGHFSRDYRRLFDELPSETRARALVQ</sequence>
<dbReference type="SUPFAM" id="SSF46689">
    <property type="entry name" value="Homeodomain-like"/>
    <property type="match status" value="1"/>
</dbReference>
<dbReference type="GO" id="GO:0043565">
    <property type="term" value="F:sequence-specific DNA binding"/>
    <property type="evidence" value="ECO:0007669"/>
    <property type="project" value="InterPro"/>
</dbReference>
<gene>
    <name evidence="5" type="ORF">FuraDRAFT_2100</name>
</gene>
<dbReference type="Proteomes" id="UP000003165">
    <property type="component" value="Unassembled WGS sequence"/>
</dbReference>
<protein>
    <submittedName>
        <fullName evidence="5">Transcriptional regulator, AraC family</fullName>
    </submittedName>
</protein>
<dbReference type="InterPro" id="IPR018060">
    <property type="entry name" value="HTH_AraC"/>
</dbReference>
<name>B9Z415_9NEIS</name>
<evidence type="ECO:0000256" key="3">
    <source>
        <dbReference type="ARBA" id="ARBA00023163"/>
    </source>
</evidence>
<organism evidence="5 6">
    <name type="scientific">Pseudogulbenkiania ferrooxidans 2002</name>
    <dbReference type="NCBI Taxonomy" id="279714"/>
    <lineage>
        <taxon>Bacteria</taxon>
        <taxon>Pseudomonadati</taxon>
        <taxon>Pseudomonadota</taxon>
        <taxon>Betaproteobacteria</taxon>
        <taxon>Neisseriales</taxon>
        <taxon>Chromobacteriaceae</taxon>
        <taxon>Pseudogulbenkiania</taxon>
    </lineage>
</organism>
<dbReference type="PANTHER" id="PTHR46796">
    <property type="entry name" value="HTH-TYPE TRANSCRIPTIONAL ACTIVATOR RHAS-RELATED"/>
    <property type="match status" value="1"/>
</dbReference>
<reference evidence="5 6" key="1">
    <citation type="submission" date="2009-02" db="EMBL/GenBank/DDBJ databases">
        <title>Sequencing of the draft genome and assembly of Lutiella nitroferrum 2002.</title>
        <authorList>
            <consortium name="US DOE Joint Genome Institute (JGI-PGF)"/>
            <person name="Lucas S."/>
            <person name="Copeland A."/>
            <person name="Lapidus A."/>
            <person name="Glavina del Rio T."/>
            <person name="Tice H."/>
            <person name="Bruce D."/>
            <person name="Goodwin L."/>
            <person name="Pitluck S."/>
            <person name="Larimer F."/>
            <person name="Land M.L."/>
            <person name="Hauser L."/>
            <person name="Coates J.D."/>
        </authorList>
    </citation>
    <scope>NUCLEOTIDE SEQUENCE [LARGE SCALE GENOMIC DNA]</scope>
    <source>
        <strain evidence="5 6">2002</strain>
    </source>
</reference>
<dbReference type="eggNOG" id="COG2207">
    <property type="taxonomic scope" value="Bacteria"/>
</dbReference>
<keyword evidence="1" id="KW-0805">Transcription regulation</keyword>
<evidence type="ECO:0000256" key="1">
    <source>
        <dbReference type="ARBA" id="ARBA00023015"/>
    </source>
</evidence>
<dbReference type="EMBL" id="ACIS01000005">
    <property type="protein sequence ID" value="EEG08592.1"/>
    <property type="molecule type" value="Genomic_DNA"/>
</dbReference>
<keyword evidence="3" id="KW-0804">Transcription</keyword>
<keyword evidence="2" id="KW-0238">DNA-binding</keyword>
<dbReference type="InterPro" id="IPR050204">
    <property type="entry name" value="AraC_XylS_family_regulators"/>
</dbReference>
<dbReference type="Gene3D" id="1.10.10.60">
    <property type="entry name" value="Homeodomain-like"/>
    <property type="match status" value="1"/>
</dbReference>
<dbReference type="GO" id="GO:0003700">
    <property type="term" value="F:DNA-binding transcription factor activity"/>
    <property type="evidence" value="ECO:0007669"/>
    <property type="project" value="InterPro"/>
</dbReference>
<dbReference type="PROSITE" id="PS01124">
    <property type="entry name" value="HTH_ARAC_FAMILY_2"/>
    <property type="match status" value="1"/>
</dbReference>